<evidence type="ECO:0000256" key="6">
    <source>
        <dbReference type="ARBA" id="ARBA00023125"/>
    </source>
</evidence>
<dbReference type="Gene3D" id="3.40.50.300">
    <property type="entry name" value="P-loop containing nucleotide triphosphate hydrolases"/>
    <property type="match status" value="1"/>
</dbReference>
<dbReference type="FunFam" id="3.40.50.300:FF:002130">
    <property type="entry name" value="DNA mismatch repair protein MSH3"/>
    <property type="match status" value="1"/>
</dbReference>
<feature type="region of interest" description="Disordered" evidence="11">
    <location>
        <begin position="1024"/>
        <end position="1046"/>
    </location>
</feature>
<evidence type="ECO:0000256" key="7">
    <source>
        <dbReference type="ARBA" id="ARBA00023204"/>
    </source>
</evidence>
<comment type="subcellular location">
    <subcellularLocation>
        <location evidence="1">Nucleus</location>
    </subcellularLocation>
</comment>
<dbReference type="InterPro" id="IPR007695">
    <property type="entry name" value="DNA_mismatch_repair_MutS-lik_N"/>
</dbReference>
<dbReference type="PANTHER" id="PTHR11361:SF122">
    <property type="entry name" value="DNA MISMATCH REPAIR PROTEIN MSH3"/>
    <property type="match status" value="1"/>
</dbReference>
<keyword evidence="5 9" id="KW-0067">ATP-binding</keyword>
<dbReference type="InterPro" id="IPR007696">
    <property type="entry name" value="DNA_mismatch_repair_MutS_core"/>
</dbReference>
<dbReference type="SMART" id="SM00533">
    <property type="entry name" value="MUTSd"/>
    <property type="match status" value="1"/>
</dbReference>
<dbReference type="GO" id="GO:0030983">
    <property type="term" value="F:mismatched DNA binding"/>
    <property type="evidence" value="ECO:0007669"/>
    <property type="project" value="UniProtKB-UniRule"/>
</dbReference>
<proteinExistence type="inferred from homology"/>
<evidence type="ECO:0000256" key="8">
    <source>
        <dbReference type="ARBA" id="ARBA00023242"/>
    </source>
</evidence>
<keyword evidence="4 9" id="KW-0227">DNA damage</keyword>
<dbReference type="InterPro" id="IPR016151">
    <property type="entry name" value="DNA_mismatch_repair_MutS_N"/>
</dbReference>
<dbReference type="AlphaFoldDB" id="A0ABD1AT35"/>
<dbReference type="Pfam" id="PF00488">
    <property type="entry name" value="MutS_V"/>
    <property type="match status" value="1"/>
</dbReference>
<dbReference type="InterPro" id="IPR007861">
    <property type="entry name" value="DNA_mismatch_repair_MutS_clamp"/>
</dbReference>
<dbReference type="InterPro" id="IPR017261">
    <property type="entry name" value="DNA_mismatch_repair_MutS/MSH"/>
</dbReference>
<dbReference type="Pfam" id="PF05188">
    <property type="entry name" value="MutS_II"/>
    <property type="match status" value="1"/>
</dbReference>
<feature type="region of interest" description="Disordered" evidence="11">
    <location>
        <begin position="1"/>
        <end position="49"/>
    </location>
</feature>
<feature type="compositionally biased region" description="Polar residues" evidence="11">
    <location>
        <begin position="1"/>
        <end position="10"/>
    </location>
</feature>
<dbReference type="PANTHER" id="PTHR11361">
    <property type="entry name" value="DNA MISMATCH REPAIR PROTEIN MUTS FAMILY MEMBER"/>
    <property type="match status" value="1"/>
</dbReference>
<keyword evidence="6 9" id="KW-0238">DNA-binding</keyword>
<keyword evidence="3 9" id="KW-0547">Nucleotide-binding</keyword>
<evidence type="ECO:0000259" key="12">
    <source>
        <dbReference type="PROSITE" id="PS00486"/>
    </source>
</evidence>
<dbReference type="InterPro" id="IPR027417">
    <property type="entry name" value="P-loop_NTPase"/>
</dbReference>
<evidence type="ECO:0000313" key="14">
    <source>
        <dbReference type="Proteomes" id="UP001558713"/>
    </source>
</evidence>
<comment type="function">
    <text evidence="9 10">Component of the post-replicative DNA mismatch repair system (MMR).</text>
</comment>
<feature type="domain" description="DNA mismatch repair proteins mutS family" evidence="12">
    <location>
        <begin position="891"/>
        <end position="907"/>
    </location>
</feature>
<dbReference type="GO" id="GO:0005634">
    <property type="term" value="C:nucleus"/>
    <property type="evidence" value="ECO:0007669"/>
    <property type="project" value="UniProtKB-SubCell"/>
</dbReference>
<keyword evidence="8" id="KW-0539">Nucleus</keyword>
<dbReference type="FunFam" id="3.40.1170.10:FF:000004">
    <property type="entry name" value="DNA mismatch repair protein"/>
    <property type="match status" value="1"/>
</dbReference>
<dbReference type="InterPro" id="IPR045076">
    <property type="entry name" value="MutS"/>
</dbReference>
<evidence type="ECO:0000256" key="9">
    <source>
        <dbReference type="PIRNR" id="PIRNR037677"/>
    </source>
</evidence>
<dbReference type="Pfam" id="PF01624">
    <property type="entry name" value="MutS_I"/>
    <property type="match status" value="1"/>
</dbReference>
<feature type="region of interest" description="Disordered" evidence="11">
    <location>
        <begin position="62"/>
        <end position="82"/>
    </location>
</feature>
<dbReference type="SUPFAM" id="SSF48334">
    <property type="entry name" value="DNA repair protein MutS, domain III"/>
    <property type="match status" value="1"/>
</dbReference>
<evidence type="ECO:0000256" key="5">
    <source>
        <dbReference type="ARBA" id="ARBA00022840"/>
    </source>
</evidence>
<comment type="caution">
    <text evidence="13">The sequence shown here is derived from an EMBL/GenBank/DDBJ whole genome shotgun (WGS) entry which is preliminary data.</text>
</comment>
<organism evidence="13 14">
    <name type="scientific">Cardamine amara subsp. amara</name>
    <dbReference type="NCBI Taxonomy" id="228776"/>
    <lineage>
        <taxon>Eukaryota</taxon>
        <taxon>Viridiplantae</taxon>
        <taxon>Streptophyta</taxon>
        <taxon>Embryophyta</taxon>
        <taxon>Tracheophyta</taxon>
        <taxon>Spermatophyta</taxon>
        <taxon>Magnoliopsida</taxon>
        <taxon>eudicotyledons</taxon>
        <taxon>Gunneridae</taxon>
        <taxon>Pentapetalae</taxon>
        <taxon>rosids</taxon>
        <taxon>malvids</taxon>
        <taxon>Brassicales</taxon>
        <taxon>Brassicaceae</taxon>
        <taxon>Cardamineae</taxon>
        <taxon>Cardamine</taxon>
    </lineage>
</organism>
<dbReference type="Proteomes" id="UP001558713">
    <property type="component" value="Unassembled WGS sequence"/>
</dbReference>
<dbReference type="FunFam" id="3.30.420.110:FF:000010">
    <property type="entry name" value="DNA mismatch repair protein"/>
    <property type="match status" value="1"/>
</dbReference>
<dbReference type="InterPro" id="IPR000432">
    <property type="entry name" value="DNA_mismatch_repair_MutS_C"/>
</dbReference>
<dbReference type="EMBL" id="JBANAX010000566">
    <property type="protein sequence ID" value="KAL1202870.1"/>
    <property type="molecule type" value="Genomic_DNA"/>
</dbReference>
<dbReference type="PROSITE" id="PS00486">
    <property type="entry name" value="DNA_MISMATCH_REPAIR_2"/>
    <property type="match status" value="1"/>
</dbReference>
<dbReference type="SUPFAM" id="SSF55271">
    <property type="entry name" value="DNA repair protein MutS, domain I"/>
    <property type="match status" value="1"/>
</dbReference>
<dbReference type="Gene3D" id="3.30.420.110">
    <property type="entry name" value="MutS, connector domain"/>
    <property type="match status" value="1"/>
</dbReference>
<dbReference type="Gene3D" id="1.10.1420.10">
    <property type="match status" value="2"/>
</dbReference>
<name>A0ABD1AT35_CARAN</name>
<evidence type="ECO:0000256" key="2">
    <source>
        <dbReference type="ARBA" id="ARBA00007094"/>
    </source>
</evidence>
<dbReference type="SMART" id="SM00534">
    <property type="entry name" value="MUTSac"/>
    <property type="match status" value="1"/>
</dbReference>
<dbReference type="Gene3D" id="3.40.1170.10">
    <property type="entry name" value="DNA repair protein MutS, domain I"/>
    <property type="match status" value="1"/>
</dbReference>
<sequence length="1091" mass="120271">MGKQKQQTISRFFAPKSKPLPPPPPTHEPNTVAETSTPPPKISATVSFSPSKRKLLSDHLAAVSPKRPKLSPHTRNPIPDPNLHQRFLQRFLEPSQEESVPETSSSRKYTPLEQQVVELKSKYPDVVLMVEVGYRYRFFGDDAEVAARVLGIYAHMDHSFMTASIPTFRLNFHVRRLVNAGYKIGVVKQTETAAIKSHGSNRSGPFFRGLSALYTKATLEAAEDISGGCAGEEGFGAQSNFLVCVVDERVNTETLGCGIEMSFDVRVGVVGVEISTGEVVYGDFNDNFMRSGLEAVILSLSPAELLLAHPLSLQTEKFLLAYAGPTSNIRVERASLDRFRNGSAVDEVISLCEDLNARNEVNVEVTEEGMSCLAVHTMMNMPHLTVQALALTVCHLKQFGFERILYQGASFRSLSSSTEMTLSANTLQQLEVVRNNANGSESGSLFHNMNHTLTVYGSRLLRHWVTHPLCDRNMISARLDAVSEIAACMGSHSSSQISDELDEESSERTVVSPEFYLVLSSVLTALARSSDIQRGITRIFHRTAKATEFIAVMEVILLAGKQLQRLGIEEDCEMRSMQSATVQSSLLRKLISVVSSPCVVDNAAKLLSALNKEGAVQGDLLDILISSSDQFPELAEARQAVLVVREKLDSSIASYRKKLAIRNLEFLHVSGMTHLIELPVDAKVPMNWVKVNSTKKTNRYHPPEIVAGLDELALATEQLTIVNRASWDSFLKSFSRYYTDFRAAVQALAALDCLYSLATLSRNKNYVRPVFVDDREPVEINIKSGRHPVLETILQDNFVPNDTSLHAEGEYCQIITGPNMGGKSCYIRQVALITIMAQVGSFVPASFAKLHVLDGVFTRIGASDSIQHGRSTFLEELSEASHIIRTCSSRSLVIIDELGRGTSTHDGVAIAYATLQHLLAEKRCLVLFVTHYPEIAEISNGFSGSVGTYHVSYLTSQKDKGDSNHDDVTYLYKLVRGLCSRSFGFKVAQLAQIPPSCIRRAISMAAKLEAEVRARERNTCIESLGEAKGHEEEEPEHHEPEDSEESISALGDFFADLKSALSAEDPSKAFEFLNRTWKIAEESVASLATSN</sequence>
<dbReference type="GO" id="GO:0006281">
    <property type="term" value="P:DNA repair"/>
    <property type="evidence" value="ECO:0007669"/>
    <property type="project" value="UniProtKB-KW"/>
</dbReference>
<keyword evidence="7 9" id="KW-0234">DNA repair</keyword>
<feature type="compositionally biased region" description="Basic and acidic residues" evidence="11">
    <location>
        <begin position="1024"/>
        <end position="1040"/>
    </location>
</feature>
<evidence type="ECO:0000256" key="3">
    <source>
        <dbReference type="ARBA" id="ARBA00022741"/>
    </source>
</evidence>
<comment type="similarity">
    <text evidence="2">Belongs to the DNA mismatch repair MutS family. MSH3 subfamily.</text>
</comment>
<protein>
    <recommendedName>
        <fullName evidence="9">DNA mismatch repair protein</fullName>
    </recommendedName>
</protein>
<dbReference type="CDD" id="cd03287">
    <property type="entry name" value="ABC_MSH3_euk"/>
    <property type="match status" value="1"/>
</dbReference>
<dbReference type="PIRSF" id="PIRSF037677">
    <property type="entry name" value="DNA_mis_repair_Msh6"/>
    <property type="match status" value="1"/>
</dbReference>
<dbReference type="FunFam" id="1.10.1420.10:FF:000004">
    <property type="entry name" value="DNA mismatch repair protein Msh3"/>
    <property type="match status" value="1"/>
</dbReference>
<evidence type="ECO:0000256" key="1">
    <source>
        <dbReference type="ARBA" id="ARBA00004123"/>
    </source>
</evidence>
<dbReference type="Pfam" id="PF05190">
    <property type="entry name" value="MutS_IV"/>
    <property type="match status" value="1"/>
</dbReference>
<evidence type="ECO:0000256" key="11">
    <source>
        <dbReference type="SAM" id="MobiDB-lite"/>
    </source>
</evidence>
<reference evidence="13 14" key="1">
    <citation type="submission" date="2024-04" db="EMBL/GenBank/DDBJ databases">
        <title>Genome assembly C_amara_ONT_v2.</title>
        <authorList>
            <person name="Yant L."/>
            <person name="Moore C."/>
            <person name="Slenker M."/>
        </authorList>
    </citation>
    <scope>NUCLEOTIDE SEQUENCE [LARGE SCALE GENOMIC DNA]</scope>
    <source>
        <tissue evidence="13">Leaf</tissue>
    </source>
</reference>
<dbReference type="Pfam" id="PF05192">
    <property type="entry name" value="MutS_III"/>
    <property type="match status" value="1"/>
</dbReference>
<keyword evidence="14" id="KW-1185">Reference proteome</keyword>
<dbReference type="InterPro" id="IPR036187">
    <property type="entry name" value="DNA_mismatch_repair_MutS_sf"/>
</dbReference>
<evidence type="ECO:0000313" key="13">
    <source>
        <dbReference type="EMBL" id="KAL1202870.1"/>
    </source>
</evidence>
<gene>
    <name evidence="13" type="ORF">V5N11_015125</name>
</gene>
<dbReference type="InterPro" id="IPR007860">
    <property type="entry name" value="DNA_mmatch_repair_MutS_con_dom"/>
</dbReference>
<feature type="compositionally biased region" description="Pro residues" evidence="11">
    <location>
        <begin position="18"/>
        <end position="27"/>
    </location>
</feature>
<dbReference type="InterPro" id="IPR036678">
    <property type="entry name" value="MutS_con_dom_sf"/>
</dbReference>
<evidence type="ECO:0000256" key="10">
    <source>
        <dbReference type="RuleBase" id="RU003756"/>
    </source>
</evidence>
<evidence type="ECO:0000256" key="4">
    <source>
        <dbReference type="ARBA" id="ARBA00022763"/>
    </source>
</evidence>
<accession>A0ABD1AT35</accession>
<dbReference type="GO" id="GO:0005524">
    <property type="term" value="F:ATP binding"/>
    <property type="evidence" value="ECO:0007669"/>
    <property type="project" value="UniProtKB-UniRule"/>
</dbReference>
<dbReference type="SUPFAM" id="SSF52540">
    <property type="entry name" value="P-loop containing nucleoside triphosphate hydrolases"/>
    <property type="match status" value="1"/>
</dbReference>